<proteinExistence type="predicted"/>
<gene>
    <name evidence="9" type="ORF">QR680_017548</name>
</gene>
<feature type="coiled-coil region" evidence="6">
    <location>
        <begin position="616"/>
        <end position="664"/>
    </location>
</feature>
<accession>A0AA39HEZ8</accession>
<evidence type="ECO:0000313" key="10">
    <source>
        <dbReference type="Proteomes" id="UP001175271"/>
    </source>
</evidence>
<keyword evidence="10" id="KW-1185">Reference proteome</keyword>
<evidence type="ECO:0000256" key="7">
    <source>
        <dbReference type="SAM" id="MobiDB-lite"/>
    </source>
</evidence>
<dbReference type="GO" id="GO:0005794">
    <property type="term" value="C:Golgi apparatus"/>
    <property type="evidence" value="ECO:0007669"/>
    <property type="project" value="TreeGrafter"/>
</dbReference>
<feature type="domain" description="GRIP" evidence="8">
    <location>
        <begin position="660"/>
        <end position="711"/>
    </location>
</feature>
<sequence length="738" mass="85207">MSADAVRSLMVSASNSGASTPKSKLDTLSREDLVRFVKKQLENLGKARKEIASLKDGRELLESELKESLEAKEVIIESLQKERCEERELKDKELAQLKSEIETLRANECHMEPQTDIDEPCDVETLKKEHEAALEALKNELALERGKWREAEEEEREVSDNLAAELGQIKQMLHMQTETLQKKDEENKILSAEVDELRSKLEDVEEKLVSIKEKQSAVSVLSLEMADYERSIDNLKKELKEANVILEQRDVQIKELNEKLKQTENEKDKMSATATKMKAVIVKLKKQSEERKESSERLEKDLTSVEQRHEQTRIEWEQERVRLSRTLGEQGEKIRQSEQTVSNMQMQIATLRSHREALQRQYDDITMEYESFKSKARYVLEQQKTTTQTDTVSDSDYKQLKVQMESEVQSNSTLSERCSSLERELSELFSYVESLKRETDEKLSRSEEQHKQLMTGAEARVSSLLNQNRHLKLEVDDKVSLLREKEREIRDLRHEVSLSQQESKRALGELGAERRRREEVESRAAQQIINTPPKPAVNRSNPQSDVELARRVNRELLQKPVVSRFDDAFNDENMLTTEVDDRPLEDVIFGEESEPTYVVPRLTSSQSSSFTHVVDADQLQTQLSHTAELLKETEENNALLAEQIKVLKEEVRRLERNADRAEHVANTEYLKNVIMKFLSPEKVNDERPQLIPVLTTMLRLNETEVEALEKSSRSDETEAQDASSSLLGGYLHRWTGFS</sequence>
<evidence type="ECO:0000256" key="2">
    <source>
        <dbReference type="ARBA" id="ARBA00004496"/>
    </source>
</evidence>
<evidence type="ECO:0000256" key="3">
    <source>
        <dbReference type="ARBA" id="ARBA00022490"/>
    </source>
</evidence>
<comment type="subcellular location">
    <subcellularLocation>
        <location evidence="2">Cytoplasm</location>
    </subcellularLocation>
    <subcellularLocation>
        <location evidence="1">Endomembrane system</location>
        <topology evidence="1">Peripheral membrane protein</topology>
    </subcellularLocation>
</comment>
<dbReference type="Gene3D" id="1.10.220.60">
    <property type="entry name" value="GRIP domain"/>
    <property type="match status" value="1"/>
</dbReference>
<dbReference type="Pfam" id="PF16704">
    <property type="entry name" value="Rab_bind"/>
    <property type="match status" value="1"/>
</dbReference>
<dbReference type="EMBL" id="JAUCMV010000004">
    <property type="protein sequence ID" value="KAK0404632.1"/>
    <property type="molecule type" value="Genomic_DNA"/>
</dbReference>
<evidence type="ECO:0000256" key="4">
    <source>
        <dbReference type="ARBA" id="ARBA00023054"/>
    </source>
</evidence>
<organism evidence="9 10">
    <name type="scientific">Steinernema hermaphroditum</name>
    <dbReference type="NCBI Taxonomy" id="289476"/>
    <lineage>
        <taxon>Eukaryota</taxon>
        <taxon>Metazoa</taxon>
        <taxon>Ecdysozoa</taxon>
        <taxon>Nematoda</taxon>
        <taxon>Chromadorea</taxon>
        <taxon>Rhabditida</taxon>
        <taxon>Tylenchina</taxon>
        <taxon>Panagrolaimomorpha</taxon>
        <taxon>Strongyloidoidea</taxon>
        <taxon>Steinernematidae</taxon>
        <taxon>Steinernema</taxon>
    </lineage>
</organism>
<dbReference type="AlphaFoldDB" id="A0AA39HEZ8"/>
<feature type="compositionally biased region" description="Polar residues" evidence="7">
    <location>
        <begin position="11"/>
        <end position="22"/>
    </location>
</feature>
<comment type="caution">
    <text evidence="9">The sequence shown here is derived from an EMBL/GenBank/DDBJ whole genome shotgun (WGS) entry which is preliminary data.</text>
</comment>
<reference evidence="9" key="1">
    <citation type="submission" date="2023-06" db="EMBL/GenBank/DDBJ databases">
        <title>Genomic analysis of the entomopathogenic nematode Steinernema hermaphroditum.</title>
        <authorList>
            <person name="Schwarz E.M."/>
            <person name="Heppert J.K."/>
            <person name="Baniya A."/>
            <person name="Schwartz H.T."/>
            <person name="Tan C.-H."/>
            <person name="Antoshechkin I."/>
            <person name="Sternberg P.W."/>
            <person name="Goodrich-Blair H."/>
            <person name="Dillman A.R."/>
        </authorList>
    </citation>
    <scope>NUCLEOTIDE SEQUENCE</scope>
    <source>
        <strain evidence="9">PS9179</strain>
        <tissue evidence="9">Whole animal</tissue>
    </source>
</reference>
<dbReference type="PANTHER" id="PTHR23157:SF25">
    <property type="entry name" value="GRIP AND COILED-COIL DOMAIN-CONTAINING PROTEIN 1"/>
    <property type="match status" value="1"/>
</dbReference>
<dbReference type="Pfam" id="PF01465">
    <property type="entry name" value="GRIP"/>
    <property type="match status" value="1"/>
</dbReference>
<dbReference type="PANTHER" id="PTHR23157">
    <property type="entry name" value="GRIP AND COILED-COIL DOMAIN-CONTAINING PROTEIN 1"/>
    <property type="match status" value="1"/>
</dbReference>
<evidence type="ECO:0000256" key="6">
    <source>
        <dbReference type="SAM" id="Coils"/>
    </source>
</evidence>
<dbReference type="InterPro" id="IPR032023">
    <property type="entry name" value="GCC2_Rab_bind"/>
</dbReference>
<evidence type="ECO:0000256" key="1">
    <source>
        <dbReference type="ARBA" id="ARBA00004184"/>
    </source>
</evidence>
<dbReference type="Proteomes" id="UP001175271">
    <property type="component" value="Unassembled WGS sequence"/>
</dbReference>
<dbReference type="PROSITE" id="PS50913">
    <property type="entry name" value="GRIP"/>
    <property type="match status" value="1"/>
</dbReference>
<dbReference type="SMART" id="SM00755">
    <property type="entry name" value="Grip"/>
    <property type="match status" value="1"/>
</dbReference>
<feature type="region of interest" description="Disordered" evidence="7">
    <location>
        <begin position="1"/>
        <end position="24"/>
    </location>
</feature>
<evidence type="ECO:0000313" key="9">
    <source>
        <dbReference type="EMBL" id="KAK0404632.1"/>
    </source>
</evidence>
<evidence type="ECO:0000256" key="5">
    <source>
        <dbReference type="ARBA" id="ARBA00023136"/>
    </source>
</evidence>
<dbReference type="InterPro" id="IPR051952">
    <property type="entry name" value="Golgi-autophagy_related"/>
</dbReference>
<feature type="coiled-coil region" evidence="6">
    <location>
        <begin position="44"/>
        <end position="154"/>
    </location>
</feature>
<feature type="compositionally biased region" description="Basic and acidic residues" evidence="7">
    <location>
        <begin position="500"/>
        <end position="522"/>
    </location>
</feature>
<protein>
    <recommendedName>
        <fullName evidence="8">GRIP domain-containing protein</fullName>
    </recommendedName>
</protein>
<feature type="coiled-coil region" evidence="6">
    <location>
        <begin position="180"/>
        <end position="315"/>
    </location>
</feature>
<feature type="coiled-coil region" evidence="6">
    <location>
        <begin position="341"/>
        <end position="375"/>
    </location>
</feature>
<feature type="region of interest" description="Disordered" evidence="7">
    <location>
        <begin position="500"/>
        <end position="525"/>
    </location>
</feature>
<evidence type="ECO:0000259" key="8">
    <source>
        <dbReference type="PROSITE" id="PS50913"/>
    </source>
</evidence>
<name>A0AA39HEZ8_9BILA</name>
<dbReference type="InterPro" id="IPR000237">
    <property type="entry name" value="GRIP_dom"/>
</dbReference>
<keyword evidence="5" id="KW-0472">Membrane</keyword>
<keyword evidence="4 6" id="KW-0175">Coiled coil</keyword>
<keyword evidence="3" id="KW-0963">Cytoplasm</keyword>